<dbReference type="RefSeq" id="WP_003786402.1">
    <property type="nucleotide sequence ID" value="NZ_GL891960.1"/>
</dbReference>
<reference evidence="1 2" key="1">
    <citation type="submission" date="2011-04" db="EMBL/GenBank/DDBJ databases">
        <authorList>
            <person name="Muzny D."/>
            <person name="Qin X."/>
            <person name="Deng J."/>
            <person name="Jiang H."/>
            <person name="Liu Y."/>
            <person name="Qu J."/>
            <person name="Song X.-Z."/>
            <person name="Zhang L."/>
            <person name="Thornton R."/>
            <person name="Coyle M."/>
            <person name="Francisco L."/>
            <person name="Jackson L."/>
            <person name="Javaid M."/>
            <person name="Korchina V."/>
            <person name="Kovar C."/>
            <person name="Mata R."/>
            <person name="Mathew T."/>
            <person name="Ngo R."/>
            <person name="Nguyen L."/>
            <person name="Nguyen N."/>
            <person name="Okwuonu G."/>
            <person name="Ongeri F."/>
            <person name="Pham C."/>
            <person name="Simmons D."/>
            <person name="Wilczek-Boney K."/>
            <person name="Hale W."/>
            <person name="Jakkamsetti A."/>
            <person name="Pham P."/>
            <person name="Ruth R."/>
            <person name="San Lucas F."/>
            <person name="Warren J."/>
            <person name="Zhang J."/>
            <person name="Zhao Z."/>
            <person name="Zhou C."/>
            <person name="Zhu D."/>
            <person name="Lee S."/>
            <person name="Bess C."/>
            <person name="Blankenburg K."/>
            <person name="Forbes L."/>
            <person name="Fu Q."/>
            <person name="Gubbala S."/>
            <person name="Hirani K."/>
            <person name="Jayaseelan J.C."/>
            <person name="Lara F."/>
            <person name="Munidasa M."/>
            <person name="Palculict T."/>
            <person name="Patil S."/>
            <person name="Pu L.-L."/>
            <person name="Saada N."/>
            <person name="Tang L."/>
            <person name="Weissenberger G."/>
            <person name="Zhu Y."/>
            <person name="Hemphill L."/>
            <person name="Shang Y."/>
            <person name="Youmans B."/>
            <person name="Ayvaz T."/>
            <person name="Ross M."/>
            <person name="Santibanez J."/>
            <person name="Aqrawi P."/>
            <person name="Gross S."/>
            <person name="Joshi V."/>
            <person name="Fowler G."/>
            <person name="Nazareth L."/>
            <person name="Reid J."/>
            <person name="Worley K."/>
            <person name="Petrosino J."/>
            <person name="Highlander S."/>
            <person name="Gibbs R."/>
        </authorList>
    </citation>
    <scope>NUCLEOTIDE SEQUENCE [LARGE SCALE GENOMIC DNA]</scope>
    <source>
        <strain evidence="1 2">ATCC 23330</strain>
    </source>
</reference>
<sequence>TPPSTYDNATSKVLTSEKGVGALDDLGGAVDAFTQFAFLFTERPHTAKVDALELEILSLPAAGFGDSDVLFVRRFEMDGMQV</sequence>
<keyword evidence="2" id="KW-1185">Reference proteome</keyword>
<comment type="caution">
    <text evidence="1">The sequence shown here is derived from an EMBL/GenBank/DDBJ whole genome shotgun (WGS) entry which is preliminary data.</text>
</comment>
<organism evidence="1 2">
    <name type="scientific">Kingella kingae ATCC 23330</name>
    <dbReference type="NCBI Taxonomy" id="887327"/>
    <lineage>
        <taxon>Bacteria</taxon>
        <taxon>Pseudomonadati</taxon>
        <taxon>Pseudomonadota</taxon>
        <taxon>Betaproteobacteria</taxon>
        <taxon>Neisseriales</taxon>
        <taxon>Neisseriaceae</taxon>
        <taxon>Kingella</taxon>
    </lineage>
</organism>
<dbReference type="AlphaFoldDB" id="F5S6L4"/>
<evidence type="ECO:0000313" key="2">
    <source>
        <dbReference type="Proteomes" id="UP000004207"/>
    </source>
</evidence>
<gene>
    <name evidence="1" type="ORF">HMPREF0476_0847</name>
</gene>
<protein>
    <submittedName>
        <fullName evidence="1">Uncharacterized protein</fullName>
    </submittedName>
</protein>
<proteinExistence type="predicted"/>
<dbReference type="HOGENOM" id="CLU_2547880_0_0_4"/>
<dbReference type="EMBL" id="AFHS01000032">
    <property type="protein sequence ID" value="EGK09651.1"/>
    <property type="molecule type" value="Genomic_DNA"/>
</dbReference>
<accession>F5S6L4</accession>
<feature type="non-terminal residue" evidence="1">
    <location>
        <position position="1"/>
    </location>
</feature>
<name>F5S6L4_KINKI</name>
<evidence type="ECO:0000313" key="1">
    <source>
        <dbReference type="EMBL" id="EGK09651.1"/>
    </source>
</evidence>
<dbReference type="Proteomes" id="UP000004207">
    <property type="component" value="Unassembled WGS sequence"/>
</dbReference>